<evidence type="ECO:0000256" key="3">
    <source>
        <dbReference type="ARBA" id="ARBA00016996"/>
    </source>
</evidence>
<dbReference type="GO" id="GO:0005685">
    <property type="term" value="C:U1 snRNP"/>
    <property type="evidence" value="ECO:0007669"/>
    <property type="project" value="TreeGrafter"/>
</dbReference>
<dbReference type="CDD" id="cd12236">
    <property type="entry name" value="RRM_snRNP70"/>
    <property type="match status" value="1"/>
</dbReference>
<evidence type="ECO:0000256" key="4">
    <source>
        <dbReference type="ARBA" id="ARBA00022884"/>
    </source>
</evidence>
<feature type="compositionally biased region" description="Gly residues" evidence="8">
    <location>
        <begin position="189"/>
        <end position="198"/>
    </location>
</feature>
<dbReference type="GO" id="GO:0003729">
    <property type="term" value="F:mRNA binding"/>
    <property type="evidence" value="ECO:0007669"/>
    <property type="project" value="TreeGrafter"/>
</dbReference>
<feature type="compositionally biased region" description="Basic and acidic residues" evidence="8">
    <location>
        <begin position="62"/>
        <end position="77"/>
    </location>
</feature>
<dbReference type="Pfam" id="PF12220">
    <property type="entry name" value="U1snRNP70_N"/>
    <property type="match status" value="1"/>
</dbReference>
<dbReference type="STRING" id="133381.A0A2T9YG23"/>
<dbReference type="InterPro" id="IPR051183">
    <property type="entry name" value="U1_U11-U12_snRNP_70-35kDa"/>
</dbReference>
<keyword evidence="11" id="KW-1185">Reference proteome</keyword>
<proteinExistence type="predicted"/>
<sequence length="263" mass="30375">MASKLPPDLLNLFTPRPPLPYIKPIDTDPDKYKGAQIGPISDYISLLHDTSLDDLPSTETVSQRKERIQKERKEKNDAYLKQQLEKWKPHENPNSTQDPYKTLLVSRLSYKATEKDILREFERYGPIKEIKIIQDLEGKPCGYAFVEFENEKHLKYAFHESDGAKVLGKRIVVDVERGRTVKGWKPRRLGGGLGGTRLGGEKVNQTYSGRYDPSRHISSSGNGDRFSSADQRYKGRDYERDNKRSRDYFDNDDRYKNSRSRTG</sequence>
<keyword evidence="6" id="KW-0687">Ribonucleoprotein</keyword>
<dbReference type="SUPFAM" id="SSF54928">
    <property type="entry name" value="RNA-binding domain, RBD"/>
    <property type="match status" value="1"/>
</dbReference>
<evidence type="ECO:0000256" key="7">
    <source>
        <dbReference type="PROSITE-ProRule" id="PRU00176"/>
    </source>
</evidence>
<organism evidence="10 11">
    <name type="scientific">Smittium megazygosporum</name>
    <dbReference type="NCBI Taxonomy" id="133381"/>
    <lineage>
        <taxon>Eukaryota</taxon>
        <taxon>Fungi</taxon>
        <taxon>Fungi incertae sedis</taxon>
        <taxon>Zoopagomycota</taxon>
        <taxon>Kickxellomycotina</taxon>
        <taxon>Harpellomycetes</taxon>
        <taxon>Harpellales</taxon>
        <taxon>Legeriomycetaceae</taxon>
        <taxon>Smittium</taxon>
    </lineage>
</organism>
<dbReference type="GO" id="GO:0030619">
    <property type="term" value="F:U1 snRNA binding"/>
    <property type="evidence" value="ECO:0007669"/>
    <property type="project" value="InterPro"/>
</dbReference>
<dbReference type="Gene3D" id="3.30.70.330">
    <property type="match status" value="1"/>
</dbReference>
<dbReference type="GO" id="GO:0071004">
    <property type="term" value="C:U2-type prespliceosome"/>
    <property type="evidence" value="ECO:0007669"/>
    <property type="project" value="TreeGrafter"/>
</dbReference>
<dbReference type="AlphaFoldDB" id="A0A2T9YG23"/>
<dbReference type="PROSITE" id="PS50102">
    <property type="entry name" value="RRM"/>
    <property type="match status" value="1"/>
</dbReference>
<dbReference type="InterPro" id="IPR035979">
    <property type="entry name" value="RBD_domain_sf"/>
</dbReference>
<gene>
    <name evidence="10" type="ORF">BB560_006138</name>
</gene>
<evidence type="ECO:0000256" key="6">
    <source>
        <dbReference type="ARBA" id="ARBA00023274"/>
    </source>
</evidence>
<dbReference type="PANTHER" id="PTHR13952:SF5">
    <property type="entry name" value="U1 SMALL NUCLEAR RIBONUCLEOPROTEIN 70 KDA"/>
    <property type="match status" value="1"/>
</dbReference>
<dbReference type="InterPro" id="IPR034143">
    <property type="entry name" value="snRNP70_RRM"/>
</dbReference>
<dbReference type="InterPro" id="IPR000504">
    <property type="entry name" value="RRM_dom"/>
</dbReference>
<comment type="caution">
    <text evidence="10">The sequence shown here is derived from an EMBL/GenBank/DDBJ whole genome shotgun (WGS) entry which is preliminary data.</text>
</comment>
<evidence type="ECO:0000256" key="1">
    <source>
        <dbReference type="ARBA" id="ARBA00004324"/>
    </source>
</evidence>
<evidence type="ECO:0000256" key="2">
    <source>
        <dbReference type="ARBA" id="ARBA00004642"/>
    </source>
</evidence>
<feature type="compositionally biased region" description="Basic and acidic residues" evidence="8">
    <location>
        <begin position="231"/>
        <end position="256"/>
    </location>
</feature>
<evidence type="ECO:0000313" key="10">
    <source>
        <dbReference type="EMBL" id="PVU91273.1"/>
    </source>
</evidence>
<feature type="region of interest" description="Disordered" evidence="8">
    <location>
        <begin position="53"/>
        <end position="77"/>
    </location>
</feature>
<evidence type="ECO:0000313" key="11">
    <source>
        <dbReference type="Proteomes" id="UP000245609"/>
    </source>
</evidence>
<dbReference type="PANTHER" id="PTHR13952">
    <property type="entry name" value="U1 SMALL NUCLEAR RIBONUCLEOPROTEIN 70 KD"/>
    <property type="match status" value="1"/>
</dbReference>
<dbReference type="GO" id="GO:0000398">
    <property type="term" value="P:mRNA splicing, via spliceosome"/>
    <property type="evidence" value="ECO:0007669"/>
    <property type="project" value="TreeGrafter"/>
</dbReference>
<comment type="subcellular location">
    <subcellularLocation>
        <location evidence="1">Nucleus speckle</location>
    </subcellularLocation>
    <subcellularLocation>
        <location evidence="2">Nucleus</location>
        <location evidence="2">Nucleoplasm</location>
    </subcellularLocation>
</comment>
<feature type="domain" description="RRM" evidence="9">
    <location>
        <begin position="101"/>
        <end position="178"/>
    </location>
</feature>
<dbReference type="InterPro" id="IPR022023">
    <property type="entry name" value="U1snRNP70_N"/>
</dbReference>
<dbReference type="FunFam" id="3.30.70.330:FF:001585">
    <property type="entry name" value="U1 small nuclear ribonucleoprotein 70 kDa"/>
    <property type="match status" value="1"/>
</dbReference>
<feature type="region of interest" description="Disordered" evidence="8">
    <location>
        <begin position="186"/>
        <end position="263"/>
    </location>
</feature>
<dbReference type="Pfam" id="PF00076">
    <property type="entry name" value="RRM_1"/>
    <property type="match status" value="1"/>
</dbReference>
<dbReference type="EMBL" id="MBFS01002886">
    <property type="protein sequence ID" value="PVU91273.1"/>
    <property type="molecule type" value="Genomic_DNA"/>
</dbReference>
<evidence type="ECO:0000256" key="5">
    <source>
        <dbReference type="ARBA" id="ARBA00023242"/>
    </source>
</evidence>
<dbReference type="OrthoDB" id="4207594at2759"/>
<dbReference type="Proteomes" id="UP000245609">
    <property type="component" value="Unassembled WGS sequence"/>
</dbReference>
<name>A0A2T9YG23_9FUNG</name>
<evidence type="ECO:0000256" key="8">
    <source>
        <dbReference type="SAM" id="MobiDB-lite"/>
    </source>
</evidence>
<dbReference type="GO" id="GO:0016607">
    <property type="term" value="C:nuclear speck"/>
    <property type="evidence" value="ECO:0007669"/>
    <property type="project" value="UniProtKB-SubCell"/>
</dbReference>
<keyword evidence="4 7" id="KW-0694">RNA-binding</keyword>
<accession>A0A2T9YG23</accession>
<dbReference type="GO" id="GO:0071011">
    <property type="term" value="C:precatalytic spliceosome"/>
    <property type="evidence" value="ECO:0007669"/>
    <property type="project" value="TreeGrafter"/>
</dbReference>
<dbReference type="InterPro" id="IPR012677">
    <property type="entry name" value="Nucleotide-bd_a/b_plait_sf"/>
</dbReference>
<dbReference type="SMART" id="SM00360">
    <property type="entry name" value="RRM"/>
    <property type="match status" value="1"/>
</dbReference>
<keyword evidence="5" id="KW-0539">Nucleus</keyword>
<evidence type="ECO:0000259" key="9">
    <source>
        <dbReference type="PROSITE" id="PS50102"/>
    </source>
</evidence>
<protein>
    <recommendedName>
        <fullName evidence="3">U1 small nuclear ribonucleoprotein 70 kDa</fullName>
    </recommendedName>
</protein>
<reference evidence="10 11" key="1">
    <citation type="journal article" date="2018" name="MBio">
        <title>Comparative Genomics Reveals the Core Gene Toolbox for the Fungus-Insect Symbiosis.</title>
        <authorList>
            <person name="Wang Y."/>
            <person name="Stata M."/>
            <person name="Wang W."/>
            <person name="Stajich J.E."/>
            <person name="White M.M."/>
            <person name="Moncalvo J.M."/>
        </authorList>
    </citation>
    <scope>NUCLEOTIDE SEQUENCE [LARGE SCALE GENOMIC DNA]</scope>
    <source>
        <strain evidence="10 11">SC-DP-2</strain>
    </source>
</reference>